<organism evidence="4 5">
    <name type="scientific">Candidatus Uhrbacteria bacterium RIFCSPLOWO2_02_FULL_53_10</name>
    <dbReference type="NCBI Taxonomy" id="1802411"/>
    <lineage>
        <taxon>Bacteria</taxon>
        <taxon>Candidatus Uhriibacteriota</taxon>
    </lineage>
</organism>
<dbReference type="Proteomes" id="UP000177574">
    <property type="component" value="Unassembled WGS sequence"/>
</dbReference>
<accession>A0A1F7VGZ1</accession>
<dbReference type="GO" id="GO:0003824">
    <property type="term" value="F:catalytic activity"/>
    <property type="evidence" value="ECO:0007669"/>
    <property type="project" value="InterPro"/>
</dbReference>
<gene>
    <name evidence="4" type="ORF">A3I45_04075</name>
</gene>
<evidence type="ECO:0000259" key="3">
    <source>
        <dbReference type="Pfam" id="PF16861"/>
    </source>
</evidence>
<evidence type="ECO:0008006" key="6">
    <source>
        <dbReference type="Google" id="ProtNLM"/>
    </source>
</evidence>
<dbReference type="InterPro" id="IPR031730">
    <property type="entry name" value="Carbam_trans_C"/>
</dbReference>
<dbReference type="InterPro" id="IPR043129">
    <property type="entry name" value="ATPase_NBD"/>
</dbReference>
<evidence type="ECO:0000313" key="5">
    <source>
        <dbReference type="Proteomes" id="UP000177574"/>
    </source>
</evidence>
<evidence type="ECO:0000256" key="1">
    <source>
        <dbReference type="ARBA" id="ARBA00006129"/>
    </source>
</evidence>
<dbReference type="SUPFAM" id="SSF53067">
    <property type="entry name" value="Actin-like ATPase domain"/>
    <property type="match status" value="1"/>
</dbReference>
<feature type="domain" description="Carbamoyltransferase" evidence="2">
    <location>
        <begin position="3"/>
        <end position="371"/>
    </location>
</feature>
<dbReference type="PANTHER" id="PTHR34847">
    <property type="entry name" value="NODULATION PROTEIN U"/>
    <property type="match status" value="1"/>
</dbReference>
<dbReference type="Gene3D" id="3.90.870.20">
    <property type="entry name" value="Carbamoyltransferase, C-terminal domain"/>
    <property type="match status" value="1"/>
</dbReference>
<comment type="caution">
    <text evidence="4">The sequence shown here is derived from an EMBL/GenBank/DDBJ whole genome shotgun (WGS) entry which is preliminary data.</text>
</comment>
<dbReference type="InterPro" id="IPR038152">
    <property type="entry name" value="Carbam_trans_C_sf"/>
</dbReference>
<sequence length="616" mass="70243">MIVLGISDSHESHACIVRDGKLVAVMAEERLSRLKADMGYPYRSIDAVLKIAGVTPTEIDVVAFAGAQGNHFQRLFKMNALFSVKEWIRQCREFWKPVLMEQQPLTAWDDFVQSRHVRDAEDLRRDPYYAFVERAEQASPKEWSRIGNMVRMEAVERHLGIARENIRFYRHEDCHKIYGYDSWPKRGEPALVFTIEGGGDDSSATVSIAENGQIREVWKSNTVQLGRLYRYVTLILGLKPAQHEYKVMGLAPYSTEYHGKRSLEFFRTIHRVEGTEIKNIQTIPDLYFSVRDVLESERFDGIAWGLQTYLEEVLCEWVVNNINHYGIYNVVFSGGVAQNIKACQKLNELPEVKEFWVGPISGDGSLGVGAAWLAHRQQGTTSLIGGLPTVYLGTEWDREAIDEALERHRLCDQHARVDQPTSEQVAAWIDQGYVVARFSGRMEFGQRALGNRSILADPRTHKSVECINQKIKFRDFWMPFTPSMLYEEVERLLENPKNVYSPFMCMAFDLKTEFVDALPAVIHPADKTVRPQMLKREDNPGYYDLIAAFKKLSGFGVVLNTSFNLHGDAIVESPDDAIQTFLKSDIDILLFDHVALVRDTVIVNRVLSIPQEITAV</sequence>
<dbReference type="Pfam" id="PF16861">
    <property type="entry name" value="Carbam_trans_C"/>
    <property type="match status" value="1"/>
</dbReference>
<dbReference type="InterPro" id="IPR003696">
    <property type="entry name" value="Carbtransf_dom"/>
</dbReference>
<feature type="domain" description="Carbamoyltransferase C-terminal" evidence="3">
    <location>
        <begin position="427"/>
        <end position="596"/>
    </location>
</feature>
<evidence type="ECO:0000259" key="2">
    <source>
        <dbReference type="Pfam" id="PF02543"/>
    </source>
</evidence>
<name>A0A1F7VGZ1_9BACT</name>
<protein>
    <recommendedName>
        <fullName evidence="6">Carbamoyltransferase</fullName>
    </recommendedName>
</protein>
<dbReference type="Gene3D" id="3.30.420.40">
    <property type="match status" value="2"/>
</dbReference>
<comment type="similarity">
    <text evidence="1">Belongs to the NodU/CmcH family.</text>
</comment>
<dbReference type="AlphaFoldDB" id="A0A1F7VGZ1"/>
<dbReference type="Pfam" id="PF02543">
    <property type="entry name" value="Carbam_trans_N"/>
    <property type="match status" value="1"/>
</dbReference>
<dbReference type="InterPro" id="IPR051338">
    <property type="entry name" value="NodU/CmcH_Carbamoyltrnsfr"/>
</dbReference>
<reference evidence="4 5" key="1">
    <citation type="journal article" date="2016" name="Nat. Commun.">
        <title>Thousands of microbial genomes shed light on interconnected biogeochemical processes in an aquifer system.</title>
        <authorList>
            <person name="Anantharaman K."/>
            <person name="Brown C.T."/>
            <person name="Hug L.A."/>
            <person name="Sharon I."/>
            <person name="Castelle C.J."/>
            <person name="Probst A.J."/>
            <person name="Thomas B.C."/>
            <person name="Singh A."/>
            <person name="Wilkins M.J."/>
            <person name="Karaoz U."/>
            <person name="Brodie E.L."/>
            <person name="Williams K.H."/>
            <person name="Hubbard S.S."/>
            <person name="Banfield J.F."/>
        </authorList>
    </citation>
    <scope>NUCLEOTIDE SEQUENCE [LARGE SCALE GENOMIC DNA]</scope>
</reference>
<dbReference type="EMBL" id="MGET01000025">
    <property type="protein sequence ID" value="OGL89765.1"/>
    <property type="molecule type" value="Genomic_DNA"/>
</dbReference>
<evidence type="ECO:0000313" key="4">
    <source>
        <dbReference type="EMBL" id="OGL89765.1"/>
    </source>
</evidence>
<dbReference type="PANTHER" id="PTHR34847:SF1">
    <property type="entry name" value="NODULATION PROTEIN U"/>
    <property type="match status" value="1"/>
</dbReference>
<dbReference type="CDD" id="cd24100">
    <property type="entry name" value="ASKHA_NBD_MJ1051-like_N"/>
    <property type="match status" value="1"/>
</dbReference>
<proteinExistence type="inferred from homology"/>